<keyword evidence="1" id="KW-0732">Signal</keyword>
<evidence type="ECO:0000313" key="2">
    <source>
        <dbReference type="EMBL" id="KAA0598564.1"/>
    </source>
</evidence>
<comment type="caution">
    <text evidence="2">The sequence shown here is derived from an EMBL/GenBank/DDBJ whole genome shotgun (WGS) entry which is preliminary data.</text>
</comment>
<reference evidence="2 3" key="1">
    <citation type="submission" date="2019-08" db="EMBL/GenBank/DDBJ databases">
        <authorList>
            <person name="Grouzdev D."/>
            <person name="Tikhonova E."/>
            <person name="Kravchenko I."/>
        </authorList>
    </citation>
    <scope>NUCLEOTIDE SEQUENCE [LARGE SCALE GENOMIC DNA]</scope>
    <source>
        <strain evidence="2 3">59b</strain>
    </source>
</reference>
<dbReference type="Proteomes" id="UP000324927">
    <property type="component" value="Unassembled WGS sequence"/>
</dbReference>
<dbReference type="EMBL" id="VTTN01000001">
    <property type="protein sequence ID" value="KAA0598564.1"/>
    <property type="molecule type" value="Genomic_DNA"/>
</dbReference>
<dbReference type="RefSeq" id="WP_149230126.1">
    <property type="nucleotide sequence ID" value="NZ_JALJXJ010000002.1"/>
</dbReference>
<accession>A0A5A9GYC1</accession>
<proteinExistence type="predicted"/>
<evidence type="ECO:0000256" key="1">
    <source>
        <dbReference type="SAM" id="SignalP"/>
    </source>
</evidence>
<feature type="signal peptide" evidence="1">
    <location>
        <begin position="1"/>
        <end position="27"/>
    </location>
</feature>
<dbReference type="OrthoDB" id="7299073at2"/>
<evidence type="ECO:0008006" key="4">
    <source>
        <dbReference type="Google" id="ProtNLM"/>
    </source>
</evidence>
<name>A0A5A9GYC1_AZOLI</name>
<dbReference type="AlphaFoldDB" id="A0A5A9GYC1"/>
<feature type="chain" id="PRO_5022792743" description="Cytochrome c domain-containing protein" evidence="1">
    <location>
        <begin position="28"/>
        <end position="344"/>
    </location>
</feature>
<protein>
    <recommendedName>
        <fullName evidence="4">Cytochrome c domain-containing protein</fullName>
    </recommendedName>
</protein>
<evidence type="ECO:0000313" key="3">
    <source>
        <dbReference type="Proteomes" id="UP000324927"/>
    </source>
</evidence>
<keyword evidence="3" id="KW-1185">Reference proteome</keyword>
<gene>
    <name evidence="2" type="ORF">FZ942_05690</name>
</gene>
<organism evidence="2 3">
    <name type="scientific">Azospirillum lipoferum</name>
    <dbReference type="NCBI Taxonomy" id="193"/>
    <lineage>
        <taxon>Bacteria</taxon>
        <taxon>Pseudomonadati</taxon>
        <taxon>Pseudomonadota</taxon>
        <taxon>Alphaproteobacteria</taxon>
        <taxon>Rhodospirillales</taxon>
        <taxon>Azospirillaceae</taxon>
        <taxon>Azospirillum</taxon>
    </lineage>
</organism>
<sequence length="344" mass="38093">MRSVVPLRRLCAAGLFVLASATGPAVAADSLETYAAALAASLAKACPMASPADTAAHEACRKAIGQGAEASMRDYTFQFGGDQVGKRMKDKKTSVFRGDLYQDLYMSLYMYTGKSSVFTAPDGSRGIAVQAYFRNGLPPGRYPYPFWHTDGDNNANDKWDAYETANELRFYFDKDGRVYYASRSDAGSEDNRGPYTHVDRPTFVGEWMWRDDKGTAQPVVTLFSEAYSPDNPHLPALDAAYRKMAINFRNADCTVCHQPEGHRKMNKLTLLQTPMHAATSIDAVLDEVRSGKMPVDDYNDPKPLNPALKTSLLTDGEAFRNLLNLADGWERTNNRPKARKPVTN</sequence>